<dbReference type="InterPro" id="IPR000843">
    <property type="entry name" value="HTH_LacI"/>
</dbReference>
<accession>A0ABT8YRQ3</accession>
<dbReference type="Gene3D" id="3.40.50.2300">
    <property type="match status" value="2"/>
</dbReference>
<proteinExistence type="predicted"/>
<gene>
    <name evidence="5" type="ORF">Q4481_20830</name>
</gene>
<evidence type="ECO:0000259" key="4">
    <source>
        <dbReference type="PROSITE" id="PS50932"/>
    </source>
</evidence>
<evidence type="ECO:0000313" key="6">
    <source>
        <dbReference type="Proteomes" id="UP001174932"/>
    </source>
</evidence>
<dbReference type="InterPro" id="IPR028082">
    <property type="entry name" value="Peripla_BP_I"/>
</dbReference>
<feature type="domain" description="HTH lacI-type" evidence="4">
    <location>
        <begin position="5"/>
        <end position="59"/>
    </location>
</feature>
<organism evidence="5 6">
    <name type="scientific">Rhizobium alvei</name>
    <dbReference type="NCBI Taxonomy" id="1132659"/>
    <lineage>
        <taxon>Bacteria</taxon>
        <taxon>Pseudomonadati</taxon>
        <taxon>Pseudomonadota</taxon>
        <taxon>Alphaproteobacteria</taxon>
        <taxon>Hyphomicrobiales</taxon>
        <taxon>Rhizobiaceae</taxon>
        <taxon>Rhizobium/Agrobacterium group</taxon>
        <taxon>Rhizobium</taxon>
    </lineage>
</organism>
<evidence type="ECO:0000256" key="3">
    <source>
        <dbReference type="ARBA" id="ARBA00023163"/>
    </source>
</evidence>
<dbReference type="CDD" id="cd01392">
    <property type="entry name" value="HTH_LacI"/>
    <property type="match status" value="1"/>
</dbReference>
<dbReference type="CDD" id="cd06267">
    <property type="entry name" value="PBP1_LacI_sugar_binding-like"/>
    <property type="match status" value="1"/>
</dbReference>
<dbReference type="InterPro" id="IPR010982">
    <property type="entry name" value="Lambda_DNA-bd_dom_sf"/>
</dbReference>
<dbReference type="SUPFAM" id="SSF53822">
    <property type="entry name" value="Periplasmic binding protein-like I"/>
    <property type="match status" value="1"/>
</dbReference>
<reference evidence="5" key="1">
    <citation type="journal article" date="2015" name="Int. J. Syst. Evol. Microbiol.">
        <title>Rhizobium alvei sp. nov., isolated from a freshwater river.</title>
        <authorList>
            <person name="Sheu S.Y."/>
            <person name="Huang H.W."/>
            <person name="Young C.C."/>
            <person name="Chen W.M."/>
        </authorList>
    </citation>
    <scope>NUCLEOTIDE SEQUENCE</scope>
    <source>
        <strain evidence="5">TNR-22</strain>
    </source>
</reference>
<evidence type="ECO:0000256" key="1">
    <source>
        <dbReference type="ARBA" id="ARBA00023015"/>
    </source>
</evidence>
<dbReference type="PANTHER" id="PTHR30146">
    <property type="entry name" value="LACI-RELATED TRANSCRIPTIONAL REPRESSOR"/>
    <property type="match status" value="1"/>
</dbReference>
<protein>
    <submittedName>
        <fullName evidence="5">LacI family DNA-binding transcriptional regulator</fullName>
    </submittedName>
</protein>
<dbReference type="RefSeq" id="WP_304378325.1">
    <property type="nucleotide sequence ID" value="NZ_JAUOZU010000017.1"/>
</dbReference>
<keyword evidence="2 5" id="KW-0238">DNA-binding</keyword>
<dbReference type="EMBL" id="JAUOZU010000017">
    <property type="protein sequence ID" value="MDO6966405.1"/>
    <property type="molecule type" value="Genomic_DNA"/>
</dbReference>
<evidence type="ECO:0000256" key="2">
    <source>
        <dbReference type="ARBA" id="ARBA00023125"/>
    </source>
</evidence>
<dbReference type="PANTHER" id="PTHR30146:SF138">
    <property type="entry name" value="TRANSCRIPTIONAL REGULATORY PROTEIN"/>
    <property type="match status" value="1"/>
</dbReference>
<name>A0ABT8YRQ3_9HYPH</name>
<dbReference type="SUPFAM" id="SSF47413">
    <property type="entry name" value="lambda repressor-like DNA-binding domains"/>
    <property type="match status" value="1"/>
</dbReference>
<dbReference type="Pfam" id="PF00356">
    <property type="entry name" value="LacI"/>
    <property type="match status" value="1"/>
</dbReference>
<keyword evidence="6" id="KW-1185">Reference proteome</keyword>
<evidence type="ECO:0000313" key="5">
    <source>
        <dbReference type="EMBL" id="MDO6966405.1"/>
    </source>
</evidence>
<dbReference type="Pfam" id="PF13377">
    <property type="entry name" value="Peripla_BP_3"/>
    <property type="match status" value="1"/>
</dbReference>
<reference evidence="5" key="2">
    <citation type="submission" date="2023-07" db="EMBL/GenBank/DDBJ databases">
        <authorList>
            <person name="Shen H."/>
        </authorList>
    </citation>
    <scope>NUCLEOTIDE SEQUENCE</scope>
    <source>
        <strain evidence="5">TNR-22</strain>
    </source>
</reference>
<keyword evidence="1" id="KW-0805">Transcription regulation</keyword>
<comment type="caution">
    <text evidence="5">The sequence shown here is derived from an EMBL/GenBank/DDBJ whole genome shotgun (WGS) entry which is preliminary data.</text>
</comment>
<keyword evidence="3" id="KW-0804">Transcription</keyword>
<dbReference type="SMART" id="SM00354">
    <property type="entry name" value="HTH_LACI"/>
    <property type="match status" value="1"/>
</dbReference>
<sequence length="333" mass="36265">MSKPPSLQDVARAANLSPATVSRYLNGSLALPADTSARIDRAIAELRYQPNPHARSLSRGRSDTIGLVIPEIDNPFFAKLAAAIERQADATGLALMLCSSLNRKERELHYIERLRRNFVDGLLFATNHVDTGELVRAIGANSNVVIVDEDVDGLVAPKVFSDNREGGRLAAEHLLAHGHRRMAFIGGPQTIMSTRERSAGFRETAIAGGATVAAEYFGSYSIAFGREAARRFLAEQEGITALFVASDEILYGVLDVMRESGLSVGDDLSIITYDDAGPLAFLDPPITAVRQPIEEMGRKAFEVLRDRLNGMTDNPVILLPVELIERKSVKQLV</sequence>
<dbReference type="GO" id="GO:0003677">
    <property type="term" value="F:DNA binding"/>
    <property type="evidence" value="ECO:0007669"/>
    <property type="project" value="UniProtKB-KW"/>
</dbReference>
<dbReference type="Gene3D" id="1.10.260.40">
    <property type="entry name" value="lambda repressor-like DNA-binding domains"/>
    <property type="match status" value="1"/>
</dbReference>
<dbReference type="Proteomes" id="UP001174932">
    <property type="component" value="Unassembled WGS sequence"/>
</dbReference>
<dbReference type="InterPro" id="IPR046335">
    <property type="entry name" value="LacI/GalR-like_sensor"/>
</dbReference>
<dbReference type="PROSITE" id="PS50932">
    <property type="entry name" value="HTH_LACI_2"/>
    <property type="match status" value="1"/>
</dbReference>